<dbReference type="GO" id="GO:0003700">
    <property type="term" value="F:DNA-binding transcription factor activity"/>
    <property type="evidence" value="ECO:0007669"/>
    <property type="project" value="TreeGrafter"/>
</dbReference>
<keyword evidence="2" id="KW-0805">Transcription regulation</keyword>
<dbReference type="SUPFAM" id="SSF46689">
    <property type="entry name" value="Homeodomain-like"/>
    <property type="match status" value="1"/>
</dbReference>
<dbReference type="InterPro" id="IPR039536">
    <property type="entry name" value="TetR_C_Proteobacteria"/>
</dbReference>
<dbReference type="InterPro" id="IPR023772">
    <property type="entry name" value="DNA-bd_HTH_TetR-type_CS"/>
</dbReference>
<keyword evidence="8" id="KW-1185">Reference proteome</keyword>
<evidence type="ECO:0000256" key="5">
    <source>
        <dbReference type="PROSITE-ProRule" id="PRU00335"/>
    </source>
</evidence>
<evidence type="ECO:0000256" key="2">
    <source>
        <dbReference type="ARBA" id="ARBA00023015"/>
    </source>
</evidence>
<dbReference type="FunFam" id="1.10.10.60:FF:000141">
    <property type="entry name" value="TetR family transcriptional regulator"/>
    <property type="match status" value="1"/>
</dbReference>
<dbReference type="PANTHER" id="PTHR30055:SF224">
    <property type="entry name" value="TRANSCRIPTIONAL REGULATOR TETR FAMILY"/>
    <property type="match status" value="1"/>
</dbReference>
<dbReference type="EMBL" id="SNZP01000011">
    <property type="protein sequence ID" value="TDR76495.1"/>
    <property type="molecule type" value="Genomic_DNA"/>
</dbReference>
<dbReference type="AlphaFoldDB" id="A0A4R7B3E4"/>
<sequence length="239" mass="26782">MYTTQCSFCFEKSKLISVKCNIHSMPILMTPAQRLTDRKRAAILQAATAEFRDNGFDATSMDKIAARAEVSKRTVYNHFASKEALFTEILLQLWHSSQERMACDYRADQPVAAQLRALLQSKMALLADGNFMDLARVAIAETIHAPERAREMVARMDEREENIVGWIRAAQTDGKLKAVDPVFAANQLHALVKAFAFWPQITLGQPPLSDAMQRQVVDSAVTMFLAQYAVPESQAMHGF</sequence>
<evidence type="ECO:0000313" key="8">
    <source>
        <dbReference type="Proteomes" id="UP000295611"/>
    </source>
</evidence>
<dbReference type="InterPro" id="IPR050109">
    <property type="entry name" value="HTH-type_TetR-like_transc_reg"/>
</dbReference>
<reference evidence="7 8" key="1">
    <citation type="submission" date="2019-03" db="EMBL/GenBank/DDBJ databases">
        <title>Genomic Encyclopedia of Type Strains, Phase III (KMG-III): the genomes of soil and plant-associated and newly described type strains.</title>
        <authorList>
            <person name="Whitman W."/>
        </authorList>
    </citation>
    <scope>NUCLEOTIDE SEQUENCE [LARGE SCALE GENOMIC DNA]</scope>
    <source>
        <strain evidence="7 8">CECT 8976</strain>
    </source>
</reference>
<dbReference type="Proteomes" id="UP000295611">
    <property type="component" value="Unassembled WGS sequence"/>
</dbReference>
<dbReference type="SUPFAM" id="SSF48498">
    <property type="entry name" value="Tetracyclin repressor-like, C-terminal domain"/>
    <property type="match status" value="1"/>
</dbReference>
<evidence type="ECO:0000256" key="4">
    <source>
        <dbReference type="ARBA" id="ARBA00023163"/>
    </source>
</evidence>
<dbReference type="Pfam" id="PF00440">
    <property type="entry name" value="TetR_N"/>
    <property type="match status" value="1"/>
</dbReference>
<dbReference type="GO" id="GO:0000976">
    <property type="term" value="F:transcription cis-regulatory region binding"/>
    <property type="evidence" value="ECO:0007669"/>
    <property type="project" value="TreeGrafter"/>
</dbReference>
<dbReference type="InterPro" id="IPR036271">
    <property type="entry name" value="Tet_transcr_reg_TetR-rel_C_sf"/>
</dbReference>
<dbReference type="PRINTS" id="PR00455">
    <property type="entry name" value="HTHTETR"/>
</dbReference>
<feature type="DNA-binding region" description="H-T-H motif" evidence="5">
    <location>
        <begin position="60"/>
        <end position="79"/>
    </location>
</feature>
<evidence type="ECO:0000259" key="6">
    <source>
        <dbReference type="PROSITE" id="PS50977"/>
    </source>
</evidence>
<accession>A0A4R7B3E4</accession>
<dbReference type="PROSITE" id="PS01081">
    <property type="entry name" value="HTH_TETR_1"/>
    <property type="match status" value="1"/>
</dbReference>
<dbReference type="PROSITE" id="PS50977">
    <property type="entry name" value="HTH_TETR_2"/>
    <property type="match status" value="1"/>
</dbReference>
<proteinExistence type="predicted"/>
<protein>
    <submittedName>
        <fullName evidence="7">TetR family transcriptional regulator</fullName>
    </submittedName>
</protein>
<keyword evidence="4" id="KW-0804">Transcription</keyword>
<dbReference type="InterPro" id="IPR009057">
    <property type="entry name" value="Homeodomain-like_sf"/>
</dbReference>
<dbReference type="PANTHER" id="PTHR30055">
    <property type="entry name" value="HTH-TYPE TRANSCRIPTIONAL REGULATOR RUTR"/>
    <property type="match status" value="1"/>
</dbReference>
<dbReference type="Pfam" id="PF14246">
    <property type="entry name" value="TetR_C_7"/>
    <property type="match status" value="1"/>
</dbReference>
<keyword evidence="3 5" id="KW-0238">DNA-binding</keyword>
<name>A0A4R7B3E4_9NEIS</name>
<comment type="caution">
    <text evidence="7">The sequence shown here is derived from an EMBL/GenBank/DDBJ whole genome shotgun (WGS) entry which is preliminary data.</text>
</comment>
<organism evidence="7 8">
    <name type="scientific">Paludibacterium purpuratum</name>
    <dbReference type="NCBI Taxonomy" id="1144873"/>
    <lineage>
        <taxon>Bacteria</taxon>
        <taxon>Pseudomonadati</taxon>
        <taxon>Pseudomonadota</taxon>
        <taxon>Betaproteobacteria</taxon>
        <taxon>Neisseriales</taxon>
        <taxon>Chromobacteriaceae</taxon>
        <taxon>Paludibacterium</taxon>
    </lineage>
</organism>
<dbReference type="Gene3D" id="1.10.10.60">
    <property type="entry name" value="Homeodomain-like"/>
    <property type="match status" value="1"/>
</dbReference>
<dbReference type="InterPro" id="IPR001647">
    <property type="entry name" value="HTH_TetR"/>
</dbReference>
<evidence type="ECO:0000256" key="1">
    <source>
        <dbReference type="ARBA" id="ARBA00022491"/>
    </source>
</evidence>
<dbReference type="Gene3D" id="1.10.357.10">
    <property type="entry name" value="Tetracycline Repressor, domain 2"/>
    <property type="match status" value="1"/>
</dbReference>
<gene>
    <name evidence="7" type="ORF">DFP86_11178</name>
</gene>
<keyword evidence="1" id="KW-0678">Repressor</keyword>
<evidence type="ECO:0000313" key="7">
    <source>
        <dbReference type="EMBL" id="TDR76495.1"/>
    </source>
</evidence>
<evidence type="ECO:0000256" key="3">
    <source>
        <dbReference type="ARBA" id="ARBA00023125"/>
    </source>
</evidence>
<feature type="domain" description="HTH tetR-type" evidence="6">
    <location>
        <begin position="37"/>
        <end position="97"/>
    </location>
</feature>